<proteinExistence type="predicted"/>
<dbReference type="InterPro" id="IPR029016">
    <property type="entry name" value="GAF-like_dom_sf"/>
</dbReference>
<reference evidence="6" key="1">
    <citation type="submission" date="2015-03" db="EMBL/GenBank/DDBJ databases">
        <title>Draft genome sequence of Mizugakiibacter sediminis skMP5.</title>
        <authorList>
            <person name="Watanabe T."/>
            <person name="Kojima H."/>
            <person name="Fukui M."/>
        </authorList>
    </citation>
    <scope>NUCLEOTIDE SEQUENCE</scope>
    <source>
        <strain evidence="6">SkMP5</strain>
    </source>
</reference>
<dbReference type="GO" id="GO:0003677">
    <property type="term" value="F:DNA binding"/>
    <property type="evidence" value="ECO:0007669"/>
    <property type="project" value="UniProtKB-KW"/>
</dbReference>
<dbReference type="HOGENOM" id="CLU_062618_0_1_6"/>
<dbReference type="InterPro" id="IPR036390">
    <property type="entry name" value="WH_DNA-bd_sf"/>
</dbReference>
<dbReference type="GO" id="GO:0045893">
    <property type="term" value="P:positive regulation of DNA-templated transcription"/>
    <property type="evidence" value="ECO:0007669"/>
    <property type="project" value="InterPro"/>
</dbReference>
<dbReference type="InterPro" id="IPR014757">
    <property type="entry name" value="Tscrpt_reg_IclR_C"/>
</dbReference>
<dbReference type="NCBIfam" id="TIGR02431">
    <property type="entry name" value="pcaR_pcaU"/>
    <property type="match status" value="1"/>
</dbReference>
<evidence type="ECO:0000256" key="1">
    <source>
        <dbReference type="ARBA" id="ARBA00023015"/>
    </source>
</evidence>
<sequence length="272" mass="29757">MAPKPFEESADYVQSLARGLMVLRAFDRELPSPSLSQVAERSGLSRAVARRLLLTLQHLGYVGSRSRSFFLTPRVLELGYSYLSSLDLTELAQQSMEQLSQRVGESCSMAVLDGSDVVYVLRVPVRRVMSVALGVGARLPAFATSLGRAILADMPEAELAAWLRGQRFRAYTPHTIRTASALKAELQRVRAQGYALVVRELEPGLCSIAVPIHAADGRVVAALNVGMPYGEEAPARAVKQTLPAMRETQQAIEQAIRRVGWLPHLAMKNAYG</sequence>
<gene>
    <name evidence="6" type="ORF">MBSD_0866</name>
    <name evidence="7" type="ORF">MBSD_n2832</name>
</gene>
<dbReference type="InterPro" id="IPR012794">
    <property type="entry name" value="PcaR_PcaU"/>
</dbReference>
<evidence type="ECO:0000313" key="6">
    <source>
        <dbReference type="EMBL" id="GAN44342.1"/>
    </source>
</evidence>
<dbReference type="Pfam" id="PF01614">
    <property type="entry name" value="IclR_C"/>
    <property type="match status" value="1"/>
</dbReference>
<dbReference type="GO" id="GO:0045892">
    <property type="term" value="P:negative regulation of DNA-templated transcription"/>
    <property type="evidence" value="ECO:0007669"/>
    <property type="project" value="TreeGrafter"/>
</dbReference>
<feature type="domain" description="HTH iclR-type" evidence="4">
    <location>
        <begin position="13"/>
        <end position="73"/>
    </location>
</feature>
<dbReference type="EMBL" id="DF970277">
    <property type="protein sequence ID" value="GAP67505.1"/>
    <property type="molecule type" value="Genomic_DNA"/>
</dbReference>
<dbReference type="Gene3D" id="1.10.10.10">
    <property type="entry name" value="Winged helix-like DNA-binding domain superfamily/Winged helix DNA-binding domain"/>
    <property type="match status" value="1"/>
</dbReference>
<dbReference type="SMART" id="SM00346">
    <property type="entry name" value="HTH_ICLR"/>
    <property type="match status" value="1"/>
</dbReference>
<dbReference type="AlphaFoldDB" id="A0A0K8QRI0"/>
<evidence type="ECO:0000259" key="5">
    <source>
        <dbReference type="PROSITE" id="PS51078"/>
    </source>
</evidence>
<dbReference type="Gene3D" id="3.30.450.40">
    <property type="match status" value="1"/>
</dbReference>
<dbReference type="InterPro" id="IPR050707">
    <property type="entry name" value="HTH_MetabolicPath_Reg"/>
</dbReference>
<dbReference type="GO" id="GO:0003700">
    <property type="term" value="F:DNA-binding transcription factor activity"/>
    <property type="evidence" value="ECO:0007669"/>
    <property type="project" value="TreeGrafter"/>
</dbReference>
<dbReference type="PROSITE" id="PS51077">
    <property type="entry name" value="HTH_ICLR"/>
    <property type="match status" value="1"/>
</dbReference>
<dbReference type="EMBL" id="DF952378">
    <property type="protein sequence ID" value="GAN44342.1"/>
    <property type="molecule type" value="Genomic_DNA"/>
</dbReference>
<dbReference type="PANTHER" id="PTHR30136:SF34">
    <property type="entry name" value="TRANSCRIPTIONAL REGULATOR"/>
    <property type="match status" value="1"/>
</dbReference>
<evidence type="ECO:0000256" key="3">
    <source>
        <dbReference type="ARBA" id="ARBA00023163"/>
    </source>
</evidence>
<dbReference type="OrthoDB" id="9807558at2"/>
<reference evidence="7" key="2">
    <citation type="submission" date="2015-08" db="EMBL/GenBank/DDBJ databases">
        <title>Complete DNA Sequence of Pseudomonas syringae pv. actinidiae, the Causal Agent of Kiwifruit Canker Disease.</title>
        <authorList>
            <person name="Rikkerink E.H.A."/>
            <person name="Fineran P.C."/>
        </authorList>
    </citation>
    <scope>NUCLEOTIDE SEQUENCE</scope>
    <source>
        <strain evidence="7">SkMP5</strain>
    </source>
</reference>
<keyword evidence="3" id="KW-0804">Transcription</keyword>
<dbReference type="Proteomes" id="UP000253740">
    <property type="component" value="Unassembled WGS sequence"/>
</dbReference>
<dbReference type="GO" id="GO:0046278">
    <property type="term" value="P:3,4-dihydroxybenzoate metabolic process"/>
    <property type="evidence" value="ECO:0007669"/>
    <property type="project" value="InterPro"/>
</dbReference>
<name>A0A0K8QRI0_9GAMM</name>
<evidence type="ECO:0000313" key="8">
    <source>
        <dbReference type="Proteomes" id="UP000253740"/>
    </source>
</evidence>
<dbReference type="STRING" id="1475481.GCA_000953855_02884"/>
<dbReference type="InterPro" id="IPR036388">
    <property type="entry name" value="WH-like_DNA-bd_sf"/>
</dbReference>
<protein>
    <submittedName>
        <fullName evidence="7">Beta-ketoadipate pathway transcriptionalregulator, PcaR/PcaU/PobR family</fullName>
    </submittedName>
    <submittedName>
        <fullName evidence="6">IclR family transcriptional regulator</fullName>
    </submittedName>
</protein>
<keyword evidence="1" id="KW-0805">Transcription regulation</keyword>
<accession>A0A0K8QRI0</accession>
<keyword evidence="2" id="KW-0238">DNA-binding</keyword>
<evidence type="ECO:0000259" key="4">
    <source>
        <dbReference type="PROSITE" id="PS51077"/>
    </source>
</evidence>
<dbReference type="PROSITE" id="PS51078">
    <property type="entry name" value="ICLR_ED"/>
    <property type="match status" value="1"/>
</dbReference>
<dbReference type="SUPFAM" id="SSF55781">
    <property type="entry name" value="GAF domain-like"/>
    <property type="match status" value="1"/>
</dbReference>
<dbReference type="InterPro" id="IPR005471">
    <property type="entry name" value="Tscrpt_reg_IclR_N"/>
</dbReference>
<feature type="domain" description="IclR-ED" evidence="5">
    <location>
        <begin position="74"/>
        <end position="258"/>
    </location>
</feature>
<evidence type="ECO:0000313" key="7">
    <source>
        <dbReference type="EMBL" id="GAP67505.1"/>
    </source>
</evidence>
<organism evidence="7">
    <name type="scientific">Mizugakiibacter sediminis</name>
    <dbReference type="NCBI Taxonomy" id="1475481"/>
    <lineage>
        <taxon>Bacteria</taxon>
        <taxon>Pseudomonadati</taxon>
        <taxon>Pseudomonadota</taxon>
        <taxon>Gammaproteobacteria</taxon>
        <taxon>Lysobacterales</taxon>
        <taxon>Rhodanobacteraceae</taxon>
        <taxon>Mizugakiibacter</taxon>
    </lineage>
</organism>
<dbReference type="Pfam" id="PF09339">
    <property type="entry name" value="HTH_IclR"/>
    <property type="match status" value="1"/>
</dbReference>
<dbReference type="RefSeq" id="WP_062538052.1">
    <property type="nucleotide sequence ID" value="NZ_DF970277.1"/>
</dbReference>
<evidence type="ECO:0000256" key="2">
    <source>
        <dbReference type="ARBA" id="ARBA00023125"/>
    </source>
</evidence>
<keyword evidence="8" id="KW-1185">Reference proteome</keyword>
<dbReference type="SUPFAM" id="SSF46785">
    <property type="entry name" value="Winged helix' DNA-binding domain"/>
    <property type="match status" value="1"/>
</dbReference>
<dbReference type="PANTHER" id="PTHR30136">
    <property type="entry name" value="HELIX-TURN-HELIX TRANSCRIPTIONAL REGULATOR, ICLR FAMILY"/>
    <property type="match status" value="1"/>
</dbReference>